<dbReference type="Proteomes" id="UP000095287">
    <property type="component" value="Unplaced"/>
</dbReference>
<name>A0A1I7YHX9_9BILA</name>
<dbReference type="WBParaSite" id="L893_g16522.t1">
    <property type="protein sequence ID" value="L893_g16522.t1"/>
    <property type="gene ID" value="L893_g16522"/>
</dbReference>
<evidence type="ECO:0000313" key="3">
    <source>
        <dbReference type="WBParaSite" id="L893_g16522.t1"/>
    </source>
</evidence>
<protein>
    <submittedName>
        <fullName evidence="3">Uncharacterized protein</fullName>
    </submittedName>
</protein>
<evidence type="ECO:0000313" key="2">
    <source>
        <dbReference type="Proteomes" id="UP000095287"/>
    </source>
</evidence>
<feature type="region of interest" description="Disordered" evidence="1">
    <location>
        <begin position="140"/>
        <end position="165"/>
    </location>
</feature>
<reference evidence="3" key="1">
    <citation type="submission" date="2016-11" db="UniProtKB">
        <authorList>
            <consortium name="WormBaseParasite"/>
        </authorList>
    </citation>
    <scope>IDENTIFICATION</scope>
</reference>
<accession>A0A1I7YHX9</accession>
<sequence length="196" mass="21557">MDPFLGFDPLTSFTTITTQEVTDRRSGSFKSSLLTTLSTTRKRGSERRPVHSVPRPGSTLSRRDLNSRKRGSHAGEIFRRPAKQLPLPICIRTFTTPPSASLPEGAESNYWQWRLGVGQINTKAKNMVTRVSRRKDLETSAAKGAVASPKRESIIGGNSPGLTTNKRHIRVETGSSAIYQSCKAPKHAAAAVWRDV</sequence>
<evidence type="ECO:0000256" key="1">
    <source>
        <dbReference type="SAM" id="MobiDB-lite"/>
    </source>
</evidence>
<proteinExistence type="predicted"/>
<feature type="region of interest" description="Disordered" evidence="1">
    <location>
        <begin position="39"/>
        <end position="79"/>
    </location>
</feature>
<organism evidence="2 3">
    <name type="scientific">Steinernema glaseri</name>
    <dbReference type="NCBI Taxonomy" id="37863"/>
    <lineage>
        <taxon>Eukaryota</taxon>
        <taxon>Metazoa</taxon>
        <taxon>Ecdysozoa</taxon>
        <taxon>Nematoda</taxon>
        <taxon>Chromadorea</taxon>
        <taxon>Rhabditida</taxon>
        <taxon>Tylenchina</taxon>
        <taxon>Panagrolaimomorpha</taxon>
        <taxon>Strongyloidoidea</taxon>
        <taxon>Steinernematidae</taxon>
        <taxon>Steinernema</taxon>
    </lineage>
</organism>
<keyword evidence="2" id="KW-1185">Reference proteome</keyword>
<dbReference type="AlphaFoldDB" id="A0A1I7YHX9"/>